<reference evidence="1 2" key="1">
    <citation type="submission" date="2018-12" db="EMBL/GenBank/DDBJ databases">
        <authorList>
            <consortium name="Pathogen Informatics"/>
        </authorList>
    </citation>
    <scope>NUCLEOTIDE SEQUENCE [LARGE SCALE GENOMIC DNA]</scope>
    <source>
        <strain evidence="1 2">NCTC8284</strain>
    </source>
</reference>
<accession>A0A448MN18</accession>
<dbReference type="KEGG" id="rpne:NCTC8284_01675"/>
<name>A0A448MN18_9PAST</name>
<sequence length="81" mass="9411">MCSSAQDILEFYSQMRPDKIVLEQYPVATTENQFSAKVFYTLKALKAEELSDVLLFETAENHVMSNWHHRQNDKMGRATRA</sequence>
<dbReference type="EMBL" id="LR134405">
    <property type="protein sequence ID" value="VEH66506.1"/>
    <property type="molecule type" value="Genomic_DNA"/>
</dbReference>
<proteinExistence type="predicted"/>
<dbReference type="Proteomes" id="UP000278733">
    <property type="component" value="Chromosome"/>
</dbReference>
<dbReference type="AlphaFoldDB" id="A0A448MN18"/>
<gene>
    <name evidence="1" type="ORF">NCTC8284_01675</name>
</gene>
<evidence type="ECO:0000313" key="2">
    <source>
        <dbReference type="Proteomes" id="UP000278733"/>
    </source>
</evidence>
<organism evidence="1 2">
    <name type="scientific">Rodentibacter pneumotropicus</name>
    <dbReference type="NCBI Taxonomy" id="758"/>
    <lineage>
        <taxon>Bacteria</taxon>
        <taxon>Pseudomonadati</taxon>
        <taxon>Pseudomonadota</taxon>
        <taxon>Gammaproteobacteria</taxon>
        <taxon>Pasteurellales</taxon>
        <taxon>Pasteurellaceae</taxon>
        <taxon>Rodentibacter</taxon>
    </lineage>
</organism>
<protein>
    <submittedName>
        <fullName evidence="1">Thioredoxin fold protein</fullName>
    </submittedName>
</protein>
<evidence type="ECO:0000313" key="1">
    <source>
        <dbReference type="EMBL" id="VEH66506.1"/>
    </source>
</evidence>